<feature type="transmembrane region" description="Helical" evidence="7">
    <location>
        <begin position="222"/>
        <end position="245"/>
    </location>
</feature>
<comment type="similarity">
    <text evidence="2">Belongs to the patched family.</text>
</comment>
<proteinExistence type="inferred from homology"/>
<dbReference type="GO" id="GO:0030659">
    <property type="term" value="C:cytoplasmic vesicle membrane"/>
    <property type="evidence" value="ECO:0007669"/>
    <property type="project" value="TreeGrafter"/>
</dbReference>
<accession>A0A914V5Z8</accession>
<dbReference type="PANTHER" id="PTHR10796:SF96">
    <property type="entry name" value="PATCHED-RELATED PROTEIN 9"/>
    <property type="match status" value="1"/>
</dbReference>
<keyword evidence="5 7" id="KW-0472">Membrane</keyword>
<keyword evidence="6" id="KW-0325">Glycoprotein</keyword>
<feature type="transmembrane region" description="Helical" evidence="7">
    <location>
        <begin position="322"/>
        <end position="347"/>
    </location>
</feature>
<feature type="transmembrane region" description="Helical" evidence="7">
    <location>
        <begin position="251"/>
        <end position="273"/>
    </location>
</feature>
<name>A0A914V5Z8_9BILA</name>
<dbReference type="PANTHER" id="PTHR10796">
    <property type="entry name" value="PATCHED-RELATED"/>
    <property type="match status" value="1"/>
</dbReference>
<protein>
    <submittedName>
        <fullName evidence="10">SSD domain-containing protein</fullName>
    </submittedName>
</protein>
<feature type="transmembrane region" description="Helical" evidence="7">
    <location>
        <begin position="294"/>
        <end position="316"/>
    </location>
</feature>
<evidence type="ECO:0000256" key="6">
    <source>
        <dbReference type="ARBA" id="ARBA00023180"/>
    </source>
</evidence>
<evidence type="ECO:0000313" key="10">
    <source>
        <dbReference type="WBParaSite" id="PSAMB.scaffold15759size1489.g36646.t1"/>
    </source>
</evidence>
<dbReference type="InterPro" id="IPR003392">
    <property type="entry name" value="PTHD_SSD"/>
</dbReference>
<dbReference type="SUPFAM" id="SSF82866">
    <property type="entry name" value="Multidrug efflux transporter AcrB transmembrane domain"/>
    <property type="match status" value="1"/>
</dbReference>
<evidence type="ECO:0000256" key="5">
    <source>
        <dbReference type="ARBA" id="ARBA00023136"/>
    </source>
</evidence>
<feature type="transmembrane region" description="Helical" evidence="7">
    <location>
        <begin position="190"/>
        <end position="210"/>
    </location>
</feature>
<dbReference type="InterPro" id="IPR000731">
    <property type="entry name" value="SSD"/>
</dbReference>
<dbReference type="GO" id="GO:0005886">
    <property type="term" value="C:plasma membrane"/>
    <property type="evidence" value="ECO:0007669"/>
    <property type="project" value="TreeGrafter"/>
</dbReference>
<evidence type="ECO:0000313" key="9">
    <source>
        <dbReference type="Proteomes" id="UP000887566"/>
    </source>
</evidence>
<evidence type="ECO:0000256" key="3">
    <source>
        <dbReference type="ARBA" id="ARBA00022692"/>
    </source>
</evidence>
<keyword evidence="9" id="KW-1185">Reference proteome</keyword>
<evidence type="ECO:0000256" key="2">
    <source>
        <dbReference type="ARBA" id="ARBA00005585"/>
    </source>
</evidence>
<dbReference type="GO" id="GO:0018996">
    <property type="term" value="P:molting cycle, collagen and cuticulin-based cuticle"/>
    <property type="evidence" value="ECO:0007669"/>
    <property type="project" value="TreeGrafter"/>
</dbReference>
<dbReference type="InterPro" id="IPR051697">
    <property type="entry name" value="Patched_domain-protein"/>
</dbReference>
<keyword evidence="3 7" id="KW-0812">Transmembrane</keyword>
<keyword evidence="4 7" id="KW-1133">Transmembrane helix</keyword>
<dbReference type="Proteomes" id="UP000887566">
    <property type="component" value="Unplaced"/>
</dbReference>
<dbReference type="Pfam" id="PF02460">
    <property type="entry name" value="Patched"/>
    <property type="match status" value="1"/>
</dbReference>
<reference evidence="10" key="1">
    <citation type="submission" date="2022-11" db="UniProtKB">
        <authorList>
            <consortium name="WormBaseParasite"/>
        </authorList>
    </citation>
    <scope>IDENTIFICATION</scope>
</reference>
<feature type="domain" description="SSD" evidence="8">
    <location>
        <begin position="188"/>
        <end position="347"/>
    </location>
</feature>
<sequence length="407" mass="45889">LRDAYSIFGASYAYVIIEDVSVQQNVLRNEILAIARDIYQRINDLTVHIDWYEVTYRKLCYVEPQMRNCLEHPFINLLNSTNPITAMQVLLRYPQATISNHTIDNALIFGGVTLRGALGADGNGNIARASALRLPFILRSPESSEDAAVNAHWQYAFVDLLSKLRYPGVQLYYNTAVTWSSEIERNGELILPYLPVLFVTLTIFCVYSCFTSDWVVSKPWLALCGIINACCAVISTMGTLVYVGFPFLQMVYIMPFLILSISVDNMFLMLSSWRATHPLQSVEDRMAKAMGDTAVSIMITALTNGLSFSVGSISQFMAVRTFCTYCALAILFGFLYQMTFFTACMALTGRREAANRHCLTFQKITPRSDCDDRSLIYRLFCASGYRTTGPSRVIPSKLDQQFLTEFF</sequence>
<organism evidence="9 10">
    <name type="scientific">Plectus sambesii</name>
    <dbReference type="NCBI Taxonomy" id="2011161"/>
    <lineage>
        <taxon>Eukaryota</taxon>
        <taxon>Metazoa</taxon>
        <taxon>Ecdysozoa</taxon>
        <taxon>Nematoda</taxon>
        <taxon>Chromadorea</taxon>
        <taxon>Plectida</taxon>
        <taxon>Plectina</taxon>
        <taxon>Plectoidea</taxon>
        <taxon>Plectidae</taxon>
        <taxon>Plectus</taxon>
    </lineage>
</organism>
<evidence type="ECO:0000256" key="1">
    <source>
        <dbReference type="ARBA" id="ARBA00004141"/>
    </source>
</evidence>
<dbReference type="Gene3D" id="1.20.1640.10">
    <property type="entry name" value="Multidrug efflux transporter AcrB transmembrane domain"/>
    <property type="match status" value="1"/>
</dbReference>
<dbReference type="WBParaSite" id="PSAMB.scaffold15759size1489.g36646.t1">
    <property type="protein sequence ID" value="PSAMB.scaffold15759size1489.g36646.t1"/>
    <property type="gene ID" value="PSAMB.scaffold15759size1489.g36646"/>
</dbReference>
<dbReference type="PROSITE" id="PS50156">
    <property type="entry name" value="SSD"/>
    <property type="match status" value="1"/>
</dbReference>
<dbReference type="AlphaFoldDB" id="A0A914V5Z8"/>
<evidence type="ECO:0000259" key="8">
    <source>
        <dbReference type="PROSITE" id="PS50156"/>
    </source>
</evidence>
<evidence type="ECO:0000256" key="7">
    <source>
        <dbReference type="SAM" id="Phobius"/>
    </source>
</evidence>
<comment type="subcellular location">
    <subcellularLocation>
        <location evidence="1">Membrane</location>
        <topology evidence="1">Multi-pass membrane protein</topology>
    </subcellularLocation>
</comment>
<evidence type="ECO:0000256" key="4">
    <source>
        <dbReference type="ARBA" id="ARBA00022989"/>
    </source>
</evidence>
<dbReference type="GO" id="GO:0006897">
    <property type="term" value="P:endocytosis"/>
    <property type="evidence" value="ECO:0007669"/>
    <property type="project" value="TreeGrafter"/>
</dbReference>